<keyword evidence="2" id="KW-1185">Reference proteome</keyword>
<dbReference type="EMBL" id="NOIH01000015">
    <property type="protein sequence ID" value="OYD53288.1"/>
    <property type="molecule type" value="Genomic_DNA"/>
</dbReference>
<protein>
    <submittedName>
        <fullName evidence="1">Uncharacterized protein</fullName>
    </submittedName>
</protein>
<name>A0A235EW57_9RHOO</name>
<dbReference type="AlphaFoldDB" id="A0A235EW57"/>
<proteinExistence type="predicted"/>
<dbReference type="RefSeq" id="WP_094269029.1">
    <property type="nucleotide sequence ID" value="NZ_NOIH01000015.1"/>
</dbReference>
<dbReference type="Proteomes" id="UP000215181">
    <property type="component" value="Unassembled WGS sequence"/>
</dbReference>
<comment type="caution">
    <text evidence="1">The sequence shown here is derived from an EMBL/GenBank/DDBJ whole genome shotgun (WGS) entry which is preliminary data.</text>
</comment>
<evidence type="ECO:0000313" key="1">
    <source>
        <dbReference type="EMBL" id="OYD53288.1"/>
    </source>
</evidence>
<gene>
    <name evidence="1" type="ORF">CGK74_13830</name>
</gene>
<organism evidence="1 2">
    <name type="scientific">Thauera propionica</name>
    <dbReference type="NCBI Taxonomy" id="2019431"/>
    <lineage>
        <taxon>Bacteria</taxon>
        <taxon>Pseudomonadati</taxon>
        <taxon>Pseudomonadota</taxon>
        <taxon>Betaproteobacteria</taxon>
        <taxon>Rhodocyclales</taxon>
        <taxon>Zoogloeaceae</taxon>
        <taxon>Thauera</taxon>
    </lineage>
</organism>
<evidence type="ECO:0000313" key="2">
    <source>
        <dbReference type="Proteomes" id="UP000215181"/>
    </source>
</evidence>
<sequence>MSFKEASRITAHDGTVIVHSDAYEKVKAYLQEYACIEEIKADIAALNSQIQARTPDLKNAEVSMLEALWEHYDGAVPDYVEFSSAVIHIGDEGDVEVIRPRSYCDLYRIERPESTAA</sequence>
<reference evidence="1 2" key="1">
    <citation type="submission" date="2017-07" db="EMBL/GenBank/DDBJ databases">
        <title>Thauera sp. KNDSS-Mac4 genome sequence and assembly.</title>
        <authorList>
            <person name="Mayilraj S."/>
        </authorList>
    </citation>
    <scope>NUCLEOTIDE SEQUENCE [LARGE SCALE GENOMIC DNA]</scope>
    <source>
        <strain evidence="1 2">KNDSS-Mac4</strain>
    </source>
</reference>
<dbReference type="OrthoDB" id="9877079at2"/>
<accession>A0A235EW57</accession>